<reference evidence="11" key="1">
    <citation type="journal article" date="2014" name="Science">
        <title>Ancient hybridizations among the ancestral genomes of bread wheat.</title>
        <authorList>
            <consortium name="International Wheat Genome Sequencing Consortium,"/>
            <person name="Marcussen T."/>
            <person name="Sandve S.R."/>
            <person name="Heier L."/>
            <person name="Spannagl M."/>
            <person name="Pfeifer M."/>
            <person name="Jakobsen K.S."/>
            <person name="Wulff B.B."/>
            <person name="Steuernagel B."/>
            <person name="Mayer K.F."/>
            <person name="Olsen O.A."/>
        </authorList>
    </citation>
    <scope>NUCLEOTIDE SEQUENCE [LARGE SCALE GENOMIC DNA]</scope>
    <source>
        <strain evidence="11">cv. AL8/78</strain>
    </source>
</reference>
<evidence type="ECO:0000256" key="4">
    <source>
        <dbReference type="ARBA" id="ARBA00023121"/>
    </source>
</evidence>
<evidence type="ECO:0000259" key="8">
    <source>
        <dbReference type="PROSITE" id="PS50004"/>
    </source>
</evidence>
<keyword evidence="11" id="KW-1185">Reference proteome</keyword>
<evidence type="ECO:0000256" key="3">
    <source>
        <dbReference type="ARBA" id="ARBA00023055"/>
    </source>
</evidence>
<evidence type="ECO:0000313" key="11">
    <source>
        <dbReference type="Proteomes" id="UP000015105"/>
    </source>
</evidence>
<organism evidence="10 11">
    <name type="scientific">Aegilops tauschii subsp. strangulata</name>
    <name type="common">Goatgrass</name>
    <dbReference type="NCBI Taxonomy" id="200361"/>
    <lineage>
        <taxon>Eukaryota</taxon>
        <taxon>Viridiplantae</taxon>
        <taxon>Streptophyta</taxon>
        <taxon>Embryophyta</taxon>
        <taxon>Tracheophyta</taxon>
        <taxon>Spermatophyta</taxon>
        <taxon>Magnoliopsida</taxon>
        <taxon>Liliopsida</taxon>
        <taxon>Poales</taxon>
        <taxon>Poaceae</taxon>
        <taxon>BOP clade</taxon>
        <taxon>Pooideae</taxon>
        <taxon>Triticodae</taxon>
        <taxon>Triticeae</taxon>
        <taxon>Triticinae</taxon>
        <taxon>Aegilops</taxon>
    </lineage>
</organism>
<dbReference type="SUPFAM" id="SSF49562">
    <property type="entry name" value="C2 domain (Calcium/lipid-binding domain, CaLB)"/>
    <property type="match status" value="1"/>
</dbReference>
<dbReference type="PROSITE" id="PS50004">
    <property type="entry name" value="C2"/>
    <property type="match status" value="1"/>
</dbReference>
<keyword evidence="4" id="KW-0446">Lipid-binding</keyword>
<dbReference type="EnsemblPlants" id="AET3Gv20382500.4">
    <property type="protein sequence ID" value="AET3Gv20382500.4"/>
    <property type="gene ID" value="AET3Gv20382500"/>
</dbReference>
<dbReference type="CDD" id="cd21669">
    <property type="entry name" value="SMP_SF"/>
    <property type="match status" value="1"/>
</dbReference>
<dbReference type="Pfam" id="PF25669">
    <property type="entry name" value="SMP_MUG190-like"/>
    <property type="match status" value="1"/>
</dbReference>
<keyword evidence="7" id="KW-1133">Transmembrane helix</keyword>
<keyword evidence="7" id="KW-0812">Transmembrane</keyword>
<evidence type="ECO:0000259" key="9">
    <source>
        <dbReference type="PROSITE" id="PS51847"/>
    </source>
</evidence>
<feature type="region of interest" description="Disordered" evidence="6">
    <location>
        <begin position="59"/>
        <end position="84"/>
    </location>
</feature>
<dbReference type="Gene3D" id="2.60.40.150">
    <property type="entry name" value="C2 domain"/>
    <property type="match status" value="1"/>
</dbReference>
<dbReference type="PANTHER" id="PTHR47042">
    <property type="entry name" value="C2 DOMAIN-CONTAINING PROTEIN-LIKE"/>
    <property type="match status" value="1"/>
</dbReference>
<name>A0A453EL20_AEGTS</name>
<evidence type="ECO:0000256" key="2">
    <source>
        <dbReference type="ARBA" id="ARBA00022448"/>
    </source>
</evidence>
<feature type="region of interest" description="Disordered" evidence="6">
    <location>
        <begin position="493"/>
        <end position="523"/>
    </location>
</feature>
<keyword evidence="3" id="KW-0445">Lipid transport</keyword>
<dbReference type="Proteomes" id="UP000015105">
    <property type="component" value="Chromosome 3D"/>
</dbReference>
<keyword evidence="2" id="KW-0813">Transport</keyword>
<feature type="transmembrane region" description="Helical" evidence="7">
    <location>
        <begin position="102"/>
        <end position="130"/>
    </location>
</feature>
<evidence type="ECO:0000256" key="7">
    <source>
        <dbReference type="SAM" id="Phobius"/>
    </source>
</evidence>
<dbReference type="SMART" id="SM00239">
    <property type="entry name" value="C2"/>
    <property type="match status" value="1"/>
</dbReference>
<dbReference type="GO" id="GO:0008289">
    <property type="term" value="F:lipid binding"/>
    <property type="evidence" value="ECO:0007669"/>
    <property type="project" value="UniProtKB-KW"/>
</dbReference>
<dbReference type="InterPro" id="IPR000008">
    <property type="entry name" value="C2_dom"/>
</dbReference>
<evidence type="ECO:0008006" key="12">
    <source>
        <dbReference type="Google" id="ProtNLM"/>
    </source>
</evidence>
<keyword evidence="5 7" id="KW-0472">Membrane</keyword>
<evidence type="ECO:0000256" key="6">
    <source>
        <dbReference type="SAM" id="MobiDB-lite"/>
    </source>
</evidence>
<dbReference type="GO" id="GO:0006869">
    <property type="term" value="P:lipid transport"/>
    <property type="evidence" value="ECO:0007669"/>
    <property type="project" value="UniProtKB-KW"/>
</dbReference>
<dbReference type="AlphaFoldDB" id="A0A453EL20"/>
<dbReference type="STRING" id="200361.A0A453EL20"/>
<reference evidence="10" key="4">
    <citation type="submission" date="2019-03" db="UniProtKB">
        <authorList>
            <consortium name="EnsemblPlants"/>
        </authorList>
    </citation>
    <scope>IDENTIFICATION</scope>
</reference>
<evidence type="ECO:0000256" key="1">
    <source>
        <dbReference type="ARBA" id="ARBA00004370"/>
    </source>
</evidence>
<dbReference type="Gramene" id="AET3Gv20382500.4">
    <property type="protein sequence ID" value="AET3Gv20382500.4"/>
    <property type="gene ID" value="AET3Gv20382500"/>
</dbReference>
<reference evidence="10" key="5">
    <citation type="journal article" date="2021" name="G3 (Bethesda)">
        <title>Aegilops tauschii genome assembly Aet v5.0 features greater sequence contiguity and improved annotation.</title>
        <authorList>
            <person name="Wang L."/>
            <person name="Zhu T."/>
            <person name="Rodriguez J.C."/>
            <person name="Deal K.R."/>
            <person name="Dubcovsky J."/>
            <person name="McGuire P.E."/>
            <person name="Lux T."/>
            <person name="Spannagl M."/>
            <person name="Mayer K.F.X."/>
            <person name="Baldrich P."/>
            <person name="Meyers B.C."/>
            <person name="Huo N."/>
            <person name="Gu Y.Q."/>
            <person name="Zhou H."/>
            <person name="Devos K.M."/>
            <person name="Bennetzen J.L."/>
            <person name="Unver T."/>
            <person name="Budak H."/>
            <person name="Gulick P.J."/>
            <person name="Galiba G."/>
            <person name="Kalapos B."/>
            <person name="Nelson D.R."/>
            <person name="Li P."/>
            <person name="You F.M."/>
            <person name="Luo M.C."/>
            <person name="Dvorak J."/>
        </authorList>
    </citation>
    <scope>NUCLEOTIDE SEQUENCE [LARGE SCALE GENOMIC DNA]</scope>
    <source>
        <strain evidence="10">cv. AL8/78</strain>
    </source>
</reference>
<reference evidence="10" key="3">
    <citation type="journal article" date="2017" name="Nature">
        <title>Genome sequence of the progenitor of the wheat D genome Aegilops tauschii.</title>
        <authorList>
            <person name="Luo M.C."/>
            <person name="Gu Y.Q."/>
            <person name="Puiu D."/>
            <person name="Wang H."/>
            <person name="Twardziok S.O."/>
            <person name="Deal K.R."/>
            <person name="Huo N."/>
            <person name="Zhu T."/>
            <person name="Wang L."/>
            <person name="Wang Y."/>
            <person name="McGuire P.E."/>
            <person name="Liu S."/>
            <person name="Long H."/>
            <person name="Ramasamy R.K."/>
            <person name="Rodriguez J.C."/>
            <person name="Van S.L."/>
            <person name="Yuan L."/>
            <person name="Wang Z."/>
            <person name="Xia Z."/>
            <person name="Xiao L."/>
            <person name="Anderson O.D."/>
            <person name="Ouyang S."/>
            <person name="Liang Y."/>
            <person name="Zimin A.V."/>
            <person name="Pertea G."/>
            <person name="Qi P."/>
            <person name="Bennetzen J.L."/>
            <person name="Dai X."/>
            <person name="Dawson M.W."/>
            <person name="Muller H.G."/>
            <person name="Kugler K."/>
            <person name="Rivarola-Duarte L."/>
            <person name="Spannagl M."/>
            <person name="Mayer K.F.X."/>
            <person name="Lu F.H."/>
            <person name="Bevan M.W."/>
            <person name="Leroy P."/>
            <person name="Li P."/>
            <person name="You F.M."/>
            <person name="Sun Q."/>
            <person name="Liu Z."/>
            <person name="Lyons E."/>
            <person name="Wicker T."/>
            <person name="Salzberg S.L."/>
            <person name="Devos K.M."/>
            <person name="Dvorak J."/>
        </authorList>
    </citation>
    <scope>NUCLEOTIDE SEQUENCE [LARGE SCALE GENOMIC DNA]</scope>
    <source>
        <strain evidence="10">cv. AL8/78</strain>
    </source>
</reference>
<comment type="subcellular location">
    <subcellularLocation>
        <location evidence="1">Membrane</location>
    </subcellularLocation>
</comment>
<dbReference type="PROSITE" id="PS51847">
    <property type="entry name" value="SMP"/>
    <property type="match status" value="1"/>
</dbReference>
<feature type="domain" description="C2" evidence="8">
    <location>
        <begin position="358"/>
        <end position="472"/>
    </location>
</feature>
<dbReference type="InterPro" id="IPR035892">
    <property type="entry name" value="C2_domain_sf"/>
</dbReference>
<dbReference type="InterPro" id="IPR052847">
    <property type="entry name" value="Ext_Synaptotagmin/KAHRP-like"/>
</dbReference>
<feature type="region of interest" description="Disordered" evidence="6">
    <location>
        <begin position="720"/>
        <end position="740"/>
    </location>
</feature>
<feature type="compositionally biased region" description="Basic and acidic residues" evidence="6">
    <location>
        <begin position="566"/>
        <end position="576"/>
    </location>
</feature>
<proteinExistence type="predicted"/>
<dbReference type="InterPro" id="IPR031468">
    <property type="entry name" value="SMP_LBD"/>
</dbReference>
<feature type="domain" description="SMP-LTD" evidence="9">
    <location>
        <begin position="159"/>
        <end position="352"/>
    </location>
</feature>
<sequence>HDARAGLLYHHATCHFLTCRLGSVMDDNNLSLTTPSFSEIPFPGHAPARSPRLAPLVRSSSTQIHKPATATPFRGSKQDRRPARRGAAMDAGDLSIVHHIGLVLLALWAAASFGCCHSVVFLIAFLYLYMVNARCAMRLRKRIQHAEMKSAYQQRLLSDGESVRWLNHAVKKMWPICMEKIVSQLLRPIIPWFLDKFKPWIVSKASVQELYMGRDSPIFTSMRVLPETSDDDHLVLELGMNFLSAEDMSVVLAMQLHKSVGLGMTANMHLTRMHVEGKVLLGVKFVRSWPFLGRLRLCFVEPPYFQMTVKPLVGHGLDVTEFPGISGWLDKLMDTAFGQTLVEPNMLVINMEKFSSTPSENNWFNIEERPPVAYVKLEILEGLDMKPADINGLSDPYVRGRIGLFKFQTQIQRKTLSPKWFEEFKIPITSWEASNELVMEVRDKDHMFDDSLGECTVDVNELRGGQRHDKWISLKNVKKGRIHLAITIEDVSEETEATTSLEESPAKTDAKLPLPTSADSKSDAAKLLEERKVILDEVEHIDFDGQEQPGGVYVHRPGTGVPQTWESRKGRARNPDTEILQEVDISKEAPPTPTPKSGRGGMFNMGSFFRRNSKKGSSRDLIDPSIPTSPGPQSAPELDPNLPRTPRQGSPDLDPKLPRTPRPNLKELGEKRTSIKIVVSDDASKGGDAGSLTEDMVKVVEKNAGEPGRSLTSTLSRKISMKRRDDKTPDVPEQADAYGRELVVNEGPVTIEGKPMDVHPTTEDGNVQDVAVEAENTTRAS</sequence>
<dbReference type="PANTHER" id="PTHR47042:SF1">
    <property type="entry name" value="OS01G0242600 PROTEIN"/>
    <property type="match status" value="1"/>
</dbReference>
<evidence type="ECO:0000256" key="5">
    <source>
        <dbReference type="ARBA" id="ARBA00023136"/>
    </source>
</evidence>
<accession>A0A453EL20</accession>
<dbReference type="GO" id="GO:0016020">
    <property type="term" value="C:membrane"/>
    <property type="evidence" value="ECO:0007669"/>
    <property type="project" value="UniProtKB-SubCell"/>
</dbReference>
<feature type="region of interest" description="Disordered" evidence="6">
    <location>
        <begin position="545"/>
        <end position="672"/>
    </location>
</feature>
<dbReference type="CDD" id="cd00030">
    <property type="entry name" value="C2"/>
    <property type="match status" value="1"/>
</dbReference>
<reference evidence="11" key="2">
    <citation type="journal article" date="2017" name="Nat. Plants">
        <title>The Aegilops tauschii genome reveals multiple impacts of transposons.</title>
        <authorList>
            <person name="Zhao G."/>
            <person name="Zou C."/>
            <person name="Li K."/>
            <person name="Wang K."/>
            <person name="Li T."/>
            <person name="Gao L."/>
            <person name="Zhang X."/>
            <person name="Wang H."/>
            <person name="Yang Z."/>
            <person name="Liu X."/>
            <person name="Jiang W."/>
            <person name="Mao L."/>
            <person name="Kong X."/>
            <person name="Jiao Y."/>
            <person name="Jia J."/>
        </authorList>
    </citation>
    <scope>NUCLEOTIDE SEQUENCE [LARGE SCALE GENOMIC DNA]</scope>
    <source>
        <strain evidence="11">cv. AL8/78</strain>
    </source>
</reference>
<evidence type="ECO:0000313" key="10">
    <source>
        <dbReference type="EnsemblPlants" id="AET3Gv20382500.4"/>
    </source>
</evidence>
<protein>
    <recommendedName>
        <fullName evidence="12">C2 domain-containing protein</fullName>
    </recommendedName>
</protein>
<dbReference type="Pfam" id="PF00168">
    <property type="entry name" value="C2"/>
    <property type="match status" value="1"/>
</dbReference>